<comment type="caution">
    <text evidence="1">The sequence shown here is derived from an EMBL/GenBank/DDBJ whole genome shotgun (WGS) entry which is preliminary data.</text>
</comment>
<dbReference type="Proteomes" id="UP000283530">
    <property type="component" value="Unassembled WGS sequence"/>
</dbReference>
<keyword evidence="2" id="KW-1185">Reference proteome</keyword>
<dbReference type="AlphaFoldDB" id="A0A3S3N879"/>
<protein>
    <submittedName>
        <fullName evidence="1">Uncharacterized protein</fullName>
    </submittedName>
</protein>
<sequence>MIGLRCGRNGKNHNSIRCPIKRWDPLLLTGNPIKCSDCHHVSPKVEFRAAIAGRGNPTTSGQPNAQNPNFREKQVPTIQTDASTHAFFTIIVVLTRSKSSNSCGKYISSKSTTFLHSTSGSVIMLKTPIYAP</sequence>
<name>A0A3S3N879_9MAGN</name>
<gene>
    <name evidence="1" type="ORF">CKAN_01131200</name>
</gene>
<proteinExistence type="predicted"/>
<dbReference type="EMBL" id="QPKB01000004">
    <property type="protein sequence ID" value="RWR82588.1"/>
    <property type="molecule type" value="Genomic_DNA"/>
</dbReference>
<evidence type="ECO:0000313" key="2">
    <source>
        <dbReference type="Proteomes" id="UP000283530"/>
    </source>
</evidence>
<reference evidence="1 2" key="1">
    <citation type="journal article" date="2019" name="Nat. Plants">
        <title>Stout camphor tree genome fills gaps in understanding of flowering plant genome evolution.</title>
        <authorList>
            <person name="Chaw S.M."/>
            <person name="Liu Y.C."/>
            <person name="Wu Y.W."/>
            <person name="Wang H.Y."/>
            <person name="Lin C.I."/>
            <person name="Wu C.S."/>
            <person name="Ke H.M."/>
            <person name="Chang L.Y."/>
            <person name="Hsu C.Y."/>
            <person name="Yang H.T."/>
            <person name="Sudianto E."/>
            <person name="Hsu M.H."/>
            <person name="Wu K.P."/>
            <person name="Wang L.N."/>
            <person name="Leebens-Mack J.H."/>
            <person name="Tsai I.J."/>
        </authorList>
    </citation>
    <scope>NUCLEOTIDE SEQUENCE [LARGE SCALE GENOMIC DNA]</scope>
    <source>
        <strain evidence="2">cv. Chaw 1501</strain>
        <tissue evidence="1">Young leaves</tissue>
    </source>
</reference>
<organism evidence="1 2">
    <name type="scientific">Cinnamomum micranthum f. kanehirae</name>
    <dbReference type="NCBI Taxonomy" id="337451"/>
    <lineage>
        <taxon>Eukaryota</taxon>
        <taxon>Viridiplantae</taxon>
        <taxon>Streptophyta</taxon>
        <taxon>Embryophyta</taxon>
        <taxon>Tracheophyta</taxon>
        <taxon>Spermatophyta</taxon>
        <taxon>Magnoliopsida</taxon>
        <taxon>Magnoliidae</taxon>
        <taxon>Laurales</taxon>
        <taxon>Lauraceae</taxon>
        <taxon>Cinnamomum</taxon>
    </lineage>
</organism>
<dbReference type="OrthoDB" id="10483149at2759"/>
<accession>A0A3S3N879</accession>
<evidence type="ECO:0000313" key="1">
    <source>
        <dbReference type="EMBL" id="RWR82588.1"/>
    </source>
</evidence>